<gene>
    <name evidence="2" type="ORF">ACFQE5_21910</name>
</gene>
<evidence type="ECO:0000313" key="3">
    <source>
        <dbReference type="Proteomes" id="UP001596302"/>
    </source>
</evidence>
<name>A0ABW1J7R0_9PSEU</name>
<keyword evidence="3" id="KW-1185">Reference proteome</keyword>
<proteinExistence type="predicted"/>
<dbReference type="Proteomes" id="UP001596302">
    <property type="component" value="Unassembled WGS sequence"/>
</dbReference>
<accession>A0ABW1J7R0</accession>
<evidence type="ECO:0000313" key="2">
    <source>
        <dbReference type="EMBL" id="MFC5996869.1"/>
    </source>
</evidence>
<comment type="caution">
    <text evidence="2">The sequence shown here is derived from an EMBL/GenBank/DDBJ whole genome shotgun (WGS) entry which is preliminary data.</text>
</comment>
<reference evidence="3" key="1">
    <citation type="journal article" date="2019" name="Int. J. Syst. Evol. Microbiol.">
        <title>The Global Catalogue of Microorganisms (GCM) 10K type strain sequencing project: providing services to taxonomists for standard genome sequencing and annotation.</title>
        <authorList>
            <consortium name="The Broad Institute Genomics Platform"/>
            <consortium name="The Broad Institute Genome Sequencing Center for Infectious Disease"/>
            <person name="Wu L."/>
            <person name="Ma J."/>
        </authorList>
    </citation>
    <scope>NUCLEOTIDE SEQUENCE [LARGE SCALE GENOMIC DNA]</scope>
    <source>
        <strain evidence="3">CCM 8391</strain>
    </source>
</reference>
<protein>
    <submittedName>
        <fullName evidence="2">Uncharacterized protein</fullName>
    </submittedName>
</protein>
<evidence type="ECO:0000256" key="1">
    <source>
        <dbReference type="SAM" id="MobiDB-lite"/>
    </source>
</evidence>
<dbReference type="EMBL" id="JBHSQW010000044">
    <property type="protein sequence ID" value="MFC5996869.1"/>
    <property type="molecule type" value="Genomic_DNA"/>
</dbReference>
<organism evidence="2 3">
    <name type="scientific">Pseudonocardia hispaniensis</name>
    <dbReference type="NCBI Taxonomy" id="904933"/>
    <lineage>
        <taxon>Bacteria</taxon>
        <taxon>Bacillati</taxon>
        <taxon>Actinomycetota</taxon>
        <taxon>Actinomycetes</taxon>
        <taxon>Pseudonocardiales</taxon>
        <taxon>Pseudonocardiaceae</taxon>
        <taxon>Pseudonocardia</taxon>
    </lineage>
</organism>
<sequence>MPVLPELPDASHDRRVRILDPTGPTPATGAAMIAGPPPVAGGPSCPARPVALVQR</sequence>
<dbReference type="RefSeq" id="WP_379587728.1">
    <property type="nucleotide sequence ID" value="NZ_JBHSQW010000044.1"/>
</dbReference>
<feature type="region of interest" description="Disordered" evidence="1">
    <location>
        <begin position="19"/>
        <end position="55"/>
    </location>
</feature>